<dbReference type="GO" id="GO:0012505">
    <property type="term" value="C:endomembrane system"/>
    <property type="evidence" value="ECO:0007669"/>
    <property type="project" value="UniProtKB-SubCell"/>
</dbReference>
<dbReference type="OMA" id="KPLIWCD"/>
<dbReference type="EMBL" id="JABCYN010000047">
    <property type="protein sequence ID" value="KAF6006743.1"/>
    <property type="molecule type" value="Genomic_DNA"/>
</dbReference>
<dbReference type="InterPro" id="IPR018240">
    <property type="entry name" value="Clathrin_mu_CS"/>
</dbReference>
<dbReference type="EMBL" id="CABFWN010000008">
    <property type="protein sequence ID" value="VUG20402.1"/>
    <property type="molecule type" value="Genomic_DNA"/>
</dbReference>
<dbReference type="PANTHER" id="PTHR10529">
    <property type="entry name" value="AP COMPLEX SUBUNIT MU"/>
    <property type="match status" value="1"/>
</dbReference>
<dbReference type="SUPFAM" id="SSF49447">
    <property type="entry name" value="Second domain of Mu2 adaptin subunit (ap50) of ap2 adaptor"/>
    <property type="match status" value="1"/>
</dbReference>
<dbReference type="Gene3D" id="3.30.450.60">
    <property type="match status" value="1"/>
</dbReference>
<dbReference type="Proteomes" id="UP000568158">
    <property type="component" value="Unassembled WGS sequence"/>
</dbReference>
<comment type="subcellular location">
    <subcellularLocation>
        <location evidence="1">Endomembrane system</location>
    </subcellularLocation>
</comment>
<dbReference type="PROSITE" id="PS00990">
    <property type="entry name" value="CLAT_ADAPTOR_M_1"/>
    <property type="match status" value="1"/>
</dbReference>
<evidence type="ECO:0000313" key="9">
    <source>
        <dbReference type="Proteomes" id="UP000478008"/>
    </source>
</evidence>
<dbReference type="Pfam" id="PF01217">
    <property type="entry name" value="Clat_adaptor_s"/>
    <property type="match status" value="1"/>
</dbReference>
<proteinExistence type="inferred from homology"/>
<reference evidence="7 10" key="2">
    <citation type="journal article" date="2020" name="Appl. Microbiol. Biotechnol.">
        <title>Targeted gene deletion in Brettanomyces bruxellensis with an expression-free CRISPR-Cas9 system.</title>
        <authorList>
            <person name="Varela C."/>
            <person name="Bartel C."/>
            <person name="Onetto C."/>
            <person name="Borneman A."/>
        </authorList>
    </citation>
    <scope>NUCLEOTIDE SEQUENCE [LARGE SCALE GENOMIC DNA]</scope>
    <source>
        <strain evidence="7 10">AWRI1613</strain>
    </source>
</reference>
<evidence type="ECO:0000313" key="8">
    <source>
        <dbReference type="EMBL" id="VUG20402.1"/>
    </source>
</evidence>
<evidence type="ECO:0000256" key="2">
    <source>
        <dbReference type="ARBA" id="ARBA00022448"/>
    </source>
</evidence>
<evidence type="ECO:0000256" key="5">
    <source>
        <dbReference type="PIRNR" id="PIRNR005992"/>
    </source>
</evidence>
<protein>
    <submittedName>
        <fullName evidence="8">DEBR0S8_00892g1_1</fullName>
    </submittedName>
</protein>
<dbReference type="PIRSF" id="PIRSF005992">
    <property type="entry name" value="Clathrin_mu"/>
    <property type="match status" value="1"/>
</dbReference>
<dbReference type="InterPro" id="IPR022775">
    <property type="entry name" value="AP_mu_sigma_su"/>
</dbReference>
<dbReference type="Gene3D" id="2.60.40.1170">
    <property type="entry name" value="Mu homology domain, subdomain B"/>
    <property type="match status" value="2"/>
</dbReference>
<feature type="domain" description="MHD" evidence="6">
    <location>
        <begin position="195"/>
        <end position="466"/>
    </location>
</feature>
<organism evidence="8 9">
    <name type="scientific">Dekkera bruxellensis</name>
    <name type="common">Brettanomyces custersii</name>
    <dbReference type="NCBI Taxonomy" id="5007"/>
    <lineage>
        <taxon>Eukaryota</taxon>
        <taxon>Fungi</taxon>
        <taxon>Dikarya</taxon>
        <taxon>Ascomycota</taxon>
        <taxon>Saccharomycotina</taxon>
        <taxon>Pichiomycetes</taxon>
        <taxon>Pichiales</taxon>
        <taxon>Pichiaceae</taxon>
        <taxon>Brettanomyces</taxon>
    </lineage>
</organism>
<dbReference type="SUPFAM" id="SSF64356">
    <property type="entry name" value="SNARE-like"/>
    <property type="match status" value="1"/>
</dbReference>
<sequence length="468" mass="53805">MASVVYFLDSRGRPLLHRDYKWDIPTSAVEKFPILLLKNSKSTNVEADSGLDDGATAPVFNDDGINYIYLTHKNLYILAMTREDANVFAVLCYLHSLVRVLEGYMKSLEEESIRDNFSIIYELLDEMMDFGVPQITDQKILKEYITQESFTLKTMLRPSGSKKRPGATTVFKQRVAPIAVTNAISWRSPGIKHKKNEAYLDVIESIDMLVNSRNQLLSSEIHGTIQLKSFLSGMPELVLGLNERFMNSCIDSIKGNDTISRAKIAGKKPIEVEDVKFHQCVRLGKIEADKMISFIPPDGECTLMTYRVHSPTLKPLFLIDYKMRNHSNTRLEIMVKVKANFKPRISARRLQIRIPVPRDIDSPKYHYNKGNLKYLPNESAVLWKIHKIDGGKEYVMIAELMLPTVTDDTDLEKFRKIPLNLKFEMQGFVTSGLQVKYLKIREPKLNYQSYPYVRYITKSSDHYDVRVK</sequence>
<evidence type="ECO:0000313" key="7">
    <source>
        <dbReference type="EMBL" id="KAF6006743.1"/>
    </source>
</evidence>
<dbReference type="InterPro" id="IPR001392">
    <property type="entry name" value="Clathrin_mu"/>
</dbReference>
<dbReference type="PRINTS" id="PR00314">
    <property type="entry name" value="CLATHRINADPT"/>
</dbReference>
<dbReference type="GO" id="GO:0006886">
    <property type="term" value="P:intracellular protein transport"/>
    <property type="evidence" value="ECO:0007669"/>
    <property type="project" value="UniProtKB-UniRule"/>
</dbReference>
<dbReference type="InterPro" id="IPR036168">
    <property type="entry name" value="AP2_Mu_C_sf"/>
</dbReference>
<dbReference type="GO" id="GO:0016192">
    <property type="term" value="P:vesicle-mediated transport"/>
    <property type="evidence" value="ECO:0007669"/>
    <property type="project" value="InterPro"/>
</dbReference>
<dbReference type="FunFam" id="3.30.450.60:FF:000002">
    <property type="entry name" value="AP-2 complex subunit mu, putative"/>
    <property type="match status" value="1"/>
</dbReference>
<keyword evidence="9" id="KW-1185">Reference proteome</keyword>
<dbReference type="InterPro" id="IPR011012">
    <property type="entry name" value="Longin-like_dom_sf"/>
</dbReference>
<evidence type="ECO:0000256" key="4">
    <source>
        <dbReference type="ARBA" id="ARBA00023136"/>
    </source>
</evidence>
<reference evidence="8 9" key="1">
    <citation type="submission" date="2019-07" db="EMBL/GenBank/DDBJ databases">
        <authorList>
            <person name="Friedrich A."/>
            <person name="Schacherer J."/>
        </authorList>
    </citation>
    <scope>NUCLEOTIDE SEQUENCE [LARGE SCALE GENOMIC DNA]</scope>
</reference>
<dbReference type="Pfam" id="PF00928">
    <property type="entry name" value="Adap_comp_sub"/>
    <property type="match status" value="1"/>
</dbReference>
<dbReference type="AlphaFoldDB" id="A0A7D9H370"/>
<gene>
    <name evidence="8" type="primary">APM1</name>
    <name evidence="8" type="ORF">DEBR0S8_00892G</name>
    <name evidence="7" type="ORF">HII12_004937</name>
</gene>
<dbReference type="GO" id="GO:0030131">
    <property type="term" value="C:clathrin adaptor complex"/>
    <property type="evidence" value="ECO:0007669"/>
    <property type="project" value="UniProtKB-UniRule"/>
</dbReference>
<name>A0A7D9H370_DEKBR</name>
<dbReference type="Proteomes" id="UP000478008">
    <property type="component" value="Unassembled WGS sequence"/>
</dbReference>
<evidence type="ECO:0000259" key="6">
    <source>
        <dbReference type="PROSITE" id="PS51072"/>
    </source>
</evidence>
<accession>A0A7D9H370</accession>
<keyword evidence="4" id="KW-0472">Membrane</keyword>
<dbReference type="InterPro" id="IPR028565">
    <property type="entry name" value="MHD"/>
</dbReference>
<comment type="similarity">
    <text evidence="5">Belongs to the adaptor complexes medium subunit family.</text>
</comment>
<dbReference type="PROSITE" id="PS51072">
    <property type="entry name" value="MHD"/>
    <property type="match status" value="1"/>
</dbReference>
<dbReference type="InterPro" id="IPR050431">
    <property type="entry name" value="Adaptor_comp_med_subunit"/>
</dbReference>
<evidence type="ECO:0000256" key="3">
    <source>
        <dbReference type="ARBA" id="ARBA00022927"/>
    </source>
</evidence>
<evidence type="ECO:0000313" key="10">
    <source>
        <dbReference type="Proteomes" id="UP000568158"/>
    </source>
</evidence>
<dbReference type="CDD" id="cd09250">
    <property type="entry name" value="AP-1_Mu1_Cterm"/>
    <property type="match status" value="1"/>
</dbReference>
<keyword evidence="2 5" id="KW-0813">Transport</keyword>
<evidence type="ECO:0000256" key="1">
    <source>
        <dbReference type="ARBA" id="ARBA00004308"/>
    </source>
</evidence>
<keyword evidence="3 5" id="KW-0653">Protein transport</keyword>